<evidence type="ECO:0000313" key="2">
    <source>
        <dbReference type="EMBL" id="TNN45646.1"/>
    </source>
</evidence>
<dbReference type="EMBL" id="SRLO01000833">
    <property type="protein sequence ID" value="TNN45646.1"/>
    <property type="molecule type" value="Genomic_DNA"/>
</dbReference>
<keyword evidence="3" id="KW-1185">Reference proteome</keyword>
<name>A0A4Z2FWL5_9TELE</name>
<sequence>MLTDSLPKPPLPYTEHRDARGTGRGGGGGGGSVCQRTTVAIGQRDTFKGLILLGYCRNKALQREDPLPM</sequence>
<dbReference type="AlphaFoldDB" id="A0A4Z2FWL5"/>
<evidence type="ECO:0000313" key="3">
    <source>
        <dbReference type="Proteomes" id="UP000314294"/>
    </source>
</evidence>
<feature type="compositionally biased region" description="Gly residues" evidence="1">
    <location>
        <begin position="22"/>
        <end position="32"/>
    </location>
</feature>
<protein>
    <submittedName>
        <fullName evidence="2">Uncharacterized protein</fullName>
    </submittedName>
</protein>
<gene>
    <name evidence="2" type="ORF">EYF80_044161</name>
</gene>
<proteinExistence type="predicted"/>
<reference evidence="2 3" key="1">
    <citation type="submission" date="2019-03" db="EMBL/GenBank/DDBJ databases">
        <title>First draft genome of Liparis tanakae, snailfish: a comprehensive survey of snailfish specific genes.</title>
        <authorList>
            <person name="Kim W."/>
            <person name="Song I."/>
            <person name="Jeong J.-H."/>
            <person name="Kim D."/>
            <person name="Kim S."/>
            <person name="Ryu S."/>
            <person name="Song J.Y."/>
            <person name="Lee S.K."/>
        </authorList>
    </citation>
    <scope>NUCLEOTIDE SEQUENCE [LARGE SCALE GENOMIC DNA]</scope>
    <source>
        <tissue evidence="2">Muscle</tissue>
    </source>
</reference>
<organism evidence="2 3">
    <name type="scientific">Liparis tanakae</name>
    <name type="common">Tanaka's snailfish</name>
    <dbReference type="NCBI Taxonomy" id="230148"/>
    <lineage>
        <taxon>Eukaryota</taxon>
        <taxon>Metazoa</taxon>
        <taxon>Chordata</taxon>
        <taxon>Craniata</taxon>
        <taxon>Vertebrata</taxon>
        <taxon>Euteleostomi</taxon>
        <taxon>Actinopterygii</taxon>
        <taxon>Neopterygii</taxon>
        <taxon>Teleostei</taxon>
        <taxon>Neoteleostei</taxon>
        <taxon>Acanthomorphata</taxon>
        <taxon>Eupercaria</taxon>
        <taxon>Perciformes</taxon>
        <taxon>Cottioidei</taxon>
        <taxon>Cottales</taxon>
        <taxon>Liparidae</taxon>
        <taxon>Liparis</taxon>
    </lineage>
</organism>
<feature type="region of interest" description="Disordered" evidence="1">
    <location>
        <begin position="1"/>
        <end position="35"/>
    </location>
</feature>
<accession>A0A4Z2FWL5</accession>
<comment type="caution">
    <text evidence="2">The sequence shown here is derived from an EMBL/GenBank/DDBJ whole genome shotgun (WGS) entry which is preliminary data.</text>
</comment>
<dbReference type="Proteomes" id="UP000314294">
    <property type="component" value="Unassembled WGS sequence"/>
</dbReference>
<evidence type="ECO:0000256" key="1">
    <source>
        <dbReference type="SAM" id="MobiDB-lite"/>
    </source>
</evidence>